<dbReference type="AlphaFoldDB" id="A0A0V0QK27"/>
<feature type="coiled-coil region" evidence="10">
    <location>
        <begin position="325"/>
        <end position="362"/>
    </location>
</feature>
<comment type="catalytic activity">
    <reaction evidence="7">
        <text>L-seryl-[protein] + ATP = O-phospho-L-seryl-[protein] + ADP + H(+)</text>
        <dbReference type="Rhea" id="RHEA:17989"/>
        <dbReference type="Rhea" id="RHEA-COMP:9863"/>
        <dbReference type="Rhea" id="RHEA-COMP:11604"/>
        <dbReference type="ChEBI" id="CHEBI:15378"/>
        <dbReference type="ChEBI" id="CHEBI:29999"/>
        <dbReference type="ChEBI" id="CHEBI:30616"/>
        <dbReference type="ChEBI" id="CHEBI:83421"/>
        <dbReference type="ChEBI" id="CHEBI:456216"/>
        <dbReference type="EC" id="2.7.12.2"/>
    </reaction>
</comment>
<dbReference type="Gene3D" id="1.10.510.10">
    <property type="entry name" value="Transferase(Phosphotransferase) domain 1"/>
    <property type="match status" value="2"/>
</dbReference>
<comment type="caution">
    <text evidence="12">The sequence shown here is derived from an EMBL/GenBank/DDBJ whole genome shotgun (WGS) entry which is preliminary data.</text>
</comment>
<feature type="domain" description="Protein kinase" evidence="11">
    <location>
        <begin position="521"/>
        <end position="759"/>
    </location>
</feature>
<name>A0A0V0QK27_PSEPJ</name>
<dbReference type="InParanoid" id="A0A0V0QK27"/>
<dbReference type="PROSITE" id="PS50011">
    <property type="entry name" value="PROTEIN_KINASE_DOM"/>
    <property type="match status" value="2"/>
</dbReference>
<comment type="similarity">
    <text evidence="5">Belongs to the protein kinase superfamily. STE Ser/Thr protein kinase family. MAP kinase kinase subfamily.</text>
</comment>
<feature type="domain" description="Protein kinase" evidence="11">
    <location>
        <begin position="18"/>
        <end position="322"/>
    </location>
</feature>
<dbReference type="SMART" id="SM00220">
    <property type="entry name" value="S_TKc"/>
    <property type="match status" value="2"/>
</dbReference>
<dbReference type="EMBL" id="LDAU01000154">
    <property type="protein sequence ID" value="KRX02582.1"/>
    <property type="molecule type" value="Genomic_DNA"/>
</dbReference>
<accession>A0A0V0QK27</accession>
<dbReference type="SUPFAM" id="SSF56112">
    <property type="entry name" value="Protein kinase-like (PK-like)"/>
    <property type="match status" value="2"/>
</dbReference>
<dbReference type="PANTHER" id="PTHR48013">
    <property type="entry name" value="DUAL SPECIFICITY MITOGEN-ACTIVATED PROTEIN KINASE KINASE 5-RELATED"/>
    <property type="match status" value="1"/>
</dbReference>
<comment type="catalytic activity">
    <reaction evidence="9">
        <text>L-tyrosyl-[protein] + ATP = O-phospho-L-tyrosyl-[protein] + ADP + H(+)</text>
        <dbReference type="Rhea" id="RHEA:10596"/>
        <dbReference type="Rhea" id="RHEA-COMP:10136"/>
        <dbReference type="Rhea" id="RHEA-COMP:20101"/>
        <dbReference type="ChEBI" id="CHEBI:15378"/>
        <dbReference type="ChEBI" id="CHEBI:30616"/>
        <dbReference type="ChEBI" id="CHEBI:46858"/>
        <dbReference type="ChEBI" id="CHEBI:61978"/>
        <dbReference type="ChEBI" id="CHEBI:456216"/>
        <dbReference type="EC" id="2.7.12.2"/>
    </reaction>
</comment>
<organism evidence="12 13">
    <name type="scientific">Pseudocohnilembus persalinus</name>
    <name type="common">Ciliate</name>
    <dbReference type="NCBI Taxonomy" id="266149"/>
    <lineage>
        <taxon>Eukaryota</taxon>
        <taxon>Sar</taxon>
        <taxon>Alveolata</taxon>
        <taxon>Ciliophora</taxon>
        <taxon>Intramacronucleata</taxon>
        <taxon>Oligohymenophorea</taxon>
        <taxon>Scuticociliatia</taxon>
        <taxon>Philasterida</taxon>
        <taxon>Pseudocohnilembidae</taxon>
        <taxon>Pseudocohnilembus</taxon>
    </lineage>
</organism>
<proteinExistence type="inferred from homology"/>
<evidence type="ECO:0000313" key="12">
    <source>
        <dbReference type="EMBL" id="KRX02582.1"/>
    </source>
</evidence>
<dbReference type="GO" id="GO:0004708">
    <property type="term" value="F:MAP kinase kinase activity"/>
    <property type="evidence" value="ECO:0007669"/>
    <property type="project" value="UniProtKB-EC"/>
</dbReference>
<keyword evidence="3 12" id="KW-0418">Kinase</keyword>
<reference evidence="12 13" key="1">
    <citation type="journal article" date="2015" name="Sci. Rep.">
        <title>Genome of the facultative scuticociliatosis pathogen Pseudocohnilembus persalinus provides insight into its virulence through horizontal gene transfer.</title>
        <authorList>
            <person name="Xiong J."/>
            <person name="Wang G."/>
            <person name="Cheng J."/>
            <person name="Tian M."/>
            <person name="Pan X."/>
            <person name="Warren A."/>
            <person name="Jiang C."/>
            <person name="Yuan D."/>
            <person name="Miao W."/>
        </authorList>
    </citation>
    <scope>NUCLEOTIDE SEQUENCE [LARGE SCALE GENOMIC DNA]</scope>
    <source>
        <strain evidence="12">36N120E</strain>
    </source>
</reference>
<dbReference type="InterPro" id="IPR008271">
    <property type="entry name" value="Ser/Thr_kinase_AS"/>
</dbReference>
<keyword evidence="2" id="KW-0547">Nucleotide-binding</keyword>
<comment type="catalytic activity">
    <reaction evidence="8">
        <text>L-threonyl-[protein] + ATP = O-phospho-L-threonyl-[protein] + ADP + H(+)</text>
        <dbReference type="Rhea" id="RHEA:46608"/>
        <dbReference type="Rhea" id="RHEA-COMP:11060"/>
        <dbReference type="Rhea" id="RHEA-COMP:11605"/>
        <dbReference type="ChEBI" id="CHEBI:15378"/>
        <dbReference type="ChEBI" id="CHEBI:30013"/>
        <dbReference type="ChEBI" id="CHEBI:30616"/>
        <dbReference type="ChEBI" id="CHEBI:61977"/>
        <dbReference type="ChEBI" id="CHEBI:456216"/>
        <dbReference type="EC" id="2.7.12.2"/>
    </reaction>
</comment>
<evidence type="ECO:0000256" key="1">
    <source>
        <dbReference type="ARBA" id="ARBA00022679"/>
    </source>
</evidence>
<evidence type="ECO:0000259" key="11">
    <source>
        <dbReference type="PROSITE" id="PS50011"/>
    </source>
</evidence>
<dbReference type="Gene3D" id="3.30.200.20">
    <property type="entry name" value="Phosphorylase Kinase, domain 1"/>
    <property type="match status" value="2"/>
</dbReference>
<dbReference type="Pfam" id="PF00069">
    <property type="entry name" value="Pkinase"/>
    <property type="match status" value="2"/>
</dbReference>
<dbReference type="Proteomes" id="UP000054937">
    <property type="component" value="Unassembled WGS sequence"/>
</dbReference>
<keyword evidence="10" id="KW-0175">Coiled coil</keyword>
<evidence type="ECO:0000256" key="4">
    <source>
        <dbReference type="ARBA" id="ARBA00022840"/>
    </source>
</evidence>
<evidence type="ECO:0000256" key="2">
    <source>
        <dbReference type="ARBA" id="ARBA00022741"/>
    </source>
</evidence>
<evidence type="ECO:0000256" key="3">
    <source>
        <dbReference type="ARBA" id="ARBA00022777"/>
    </source>
</evidence>
<evidence type="ECO:0000256" key="8">
    <source>
        <dbReference type="ARBA" id="ARBA00049299"/>
    </source>
</evidence>
<protein>
    <recommendedName>
        <fullName evidence="6">mitogen-activated protein kinase kinase</fullName>
        <ecNumber evidence="6">2.7.12.2</ecNumber>
    </recommendedName>
</protein>
<sequence>MQKQQNNIQILKSKFGEFQIIHQLGEGGQAEVYLVQNQQQIENQPQIQAAKMYTQLEKLKSKQKKVQSREEQIIYQNEIDKQQQEIENEYKCLIQLDHLNVIKFYNAEQITYQIKAQNGEIIQQKTQPAIFQEFASNGCILDYLKLLKLEEKEARFFFRQLIQGIQHIHSKGIAHRDIKVDNLFLDDDFNLKIGDLGHGGHMSKYNTGLLNTSERGTFIYNPPEISTGKYVGSHVDIYQAGIFLLICIFSRPPFPFAQNKPKEQCNEYKFIQKHLYEDYWDKQEQILNKSISHELKDLAMNMLQLTPSNRLSISEIIAHPWYNGIVSTQEEIKQKFNQLKQIMKNRRLIQDQKNQIKQANEQKGNKMFCGQQTFRNSQQNYDLNDHIDTVLHKYPSLNEDRDIKQIPFNYYRNYFVINKNTQPKQLLAQLIVHEDQFSKQISINDQYYQDSEGDQTVNEGDDNIIQKNEQYGDHDQVERDLIKQIEKLSLDNKQKTQEIQTKNIISILPTNTLNNFQLKDFKIISTLGKGNSGSRVDKVLHQPTNTLYALKKINLLNDENFTKYLKAEIKALISCESELIVKYHGAIFEEGQVHIVLEYMDKGSLGHLLQQVKTIPETILGVIVLQMLKGLQYFKELKLIHRDIKPQNILINSKGQVKITDFGVCGIISTVDQLNSWVGTTIYMSPERVKQDKYSYDTDIWSLGMTILECVLGYHPLTQINNKQVWELLDQVSNFKVPQLPDTINAKLQDFIRKWCRQI</sequence>
<dbReference type="OMA" id="DVFTDQY"/>
<dbReference type="OrthoDB" id="10252354at2759"/>
<gene>
    <name evidence="12" type="ORF">PPERSA_11922</name>
</gene>
<dbReference type="PANTHER" id="PTHR48013:SF9">
    <property type="entry name" value="DUAL SPECIFICITY MITOGEN-ACTIVATED PROTEIN KINASE KINASE 5"/>
    <property type="match status" value="1"/>
</dbReference>
<dbReference type="GO" id="GO:0005524">
    <property type="term" value="F:ATP binding"/>
    <property type="evidence" value="ECO:0007669"/>
    <property type="project" value="UniProtKB-KW"/>
</dbReference>
<evidence type="ECO:0000256" key="7">
    <source>
        <dbReference type="ARBA" id="ARBA00049014"/>
    </source>
</evidence>
<evidence type="ECO:0000256" key="6">
    <source>
        <dbReference type="ARBA" id="ARBA00038999"/>
    </source>
</evidence>
<keyword evidence="1" id="KW-0808">Transferase</keyword>
<dbReference type="InterPro" id="IPR000719">
    <property type="entry name" value="Prot_kinase_dom"/>
</dbReference>
<keyword evidence="4" id="KW-0067">ATP-binding</keyword>
<evidence type="ECO:0000256" key="10">
    <source>
        <dbReference type="SAM" id="Coils"/>
    </source>
</evidence>
<dbReference type="InterPro" id="IPR011009">
    <property type="entry name" value="Kinase-like_dom_sf"/>
</dbReference>
<evidence type="ECO:0000313" key="13">
    <source>
        <dbReference type="Proteomes" id="UP000054937"/>
    </source>
</evidence>
<keyword evidence="13" id="KW-1185">Reference proteome</keyword>
<dbReference type="PROSITE" id="PS00108">
    <property type="entry name" value="PROTEIN_KINASE_ST"/>
    <property type="match status" value="2"/>
</dbReference>
<evidence type="ECO:0000256" key="5">
    <source>
        <dbReference type="ARBA" id="ARBA00038035"/>
    </source>
</evidence>
<dbReference type="EC" id="2.7.12.2" evidence="6"/>
<evidence type="ECO:0000256" key="9">
    <source>
        <dbReference type="ARBA" id="ARBA00051693"/>
    </source>
</evidence>